<organism evidence="3 4">
    <name type="scientific">Eubacterium barkeri</name>
    <name type="common">Clostridium barkeri</name>
    <dbReference type="NCBI Taxonomy" id="1528"/>
    <lineage>
        <taxon>Bacteria</taxon>
        <taxon>Bacillati</taxon>
        <taxon>Bacillota</taxon>
        <taxon>Clostridia</taxon>
        <taxon>Eubacteriales</taxon>
        <taxon>Eubacteriaceae</taxon>
        <taxon>Eubacterium</taxon>
    </lineage>
</organism>
<evidence type="ECO:0000256" key="1">
    <source>
        <dbReference type="SAM" id="Phobius"/>
    </source>
</evidence>
<evidence type="ECO:0000313" key="4">
    <source>
        <dbReference type="Proteomes" id="UP000199652"/>
    </source>
</evidence>
<dbReference type="GO" id="GO:0016740">
    <property type="term" value="F:transferase activity"/>
    <property type="evidence" value="ECO:0007669"/>
    <property type="project" value="UniProtKB-KW"/>
</dbReference>
<dbReference type="Pfam" id="PF00581">
    <property type="entry name" value="Rhodanese"/>
    <property type="match status" value="1"/>
</dbReference>
<dbReference type="OrthoDB" id="9800872at2"/>
<name>A0A1H3E3P5_EUBBA</name>
<keyword evidence="1" id="KW-0472">Membrane</keyword>
<gene>
    <name evidence="3" type="ORF">SAMN04488579_10660</name>
</gene>
<dbReference type="Proteomes" id="UP000199652">
    <property type="component" value="Unassembled WGS sequence"/>
</dbReference>
<proteinExistence type="predicted"/>
<dbReference type="InterPro" id="IPR036873">
    <property type="entry name" value="Rhodanese-like_dom_sf"/>
</dbReference>
<feature type="domain" description="Rhodanese" evidence="2">
    <location>
        <begin position="46"/>
        <end position="132"/>
    </location>
</feature>
<dbReference type="PROSITE" id="PS50206">
    <property type="entry name" value="RHODANESE_3"/>
    <property type="match status" value="1"/>
</dbReference>
<dbReference type="PANTHER" id="PTHR43031:SF1">
    <property type="entry name" value="PYRIDINE NUCLEOTIDE-DISULPHIDE OXIDOREDUCTASE"/>
    <property type="match status" value="1"/>
</dbReference>
<dbReference type="CDD" id="cd00158">
    <property type="entry name" value="RHOD"/>
    <property type="match status" value="1"/>
</dbReference>
<dbReference type="SUPFAM" id="SSF52821">
    <property type="entry name" value="Rhodanese/Cell cycle control phosphatase"/>
    <property type="match status" value="1"/>
</dbReference>
<dbReference type="SMART" id="SM00450">
    <property type="entry name" value="RHOD"/>
    <property type="match status" value="1"/>
</dbReference>
<accession>A0A1H3E3P5</accession>
<reference evidence="4" key="1">
    <citation type="submission" date="2016-10" db="EMBL/GenBank/DDBJ databases">
        <authorList>
            <person name="Varghese N."/>
            <person name="Submissions S."/>
        </authorList>
    </citation>
    <scope>NUCLEOTIDE SEQUENCE [LARGE SCALE GENOMIC DNA]</scope>
    <source>
        <strain evidence="4">VPI 5359</strain>
    </source>
</reference>
<dbReference type="InterPro" id="IPR050229">
    <property type="entry name" value="GlpE_sulfurtransferase"/>
</dbReference>
<keyword evidence="1" id="KW-0812">Transmembrane</keyword>
<dbReference type="PANTHER" id="PTHR43031">
    <property type="entry name" value="FAD-DEPENDENT OXIDOREDUCTASE"/>
    <property type="match status" value="1"/>
</dbReference>
<keyword evidence="1" id="KW-1133">Transmembrane helix</keyword>
<dbReference type="InterPro" id="IPR001763">
    <property type="entry name" value="Rhodanese-like_dom"/>
</dbReference>
<sequence>MKVWIIVIVLAALIGIGGWLFYSRQNSHKAGYETISSSQAKGMMDSGQALTIVDVREPDEYAGGHIQGAINIPLGTIGNGGEKQLTDKQATILVYCRSGNRSRQAAEKLVSLGYDHIYDFGGVNTWTDGLTTE</sequence>
<dbReference type="STRING" id="1528.SAMN04488579_10660"/>
<dbReference type="RefSeq" id="WP_090244145.1">
    <property type="nucleotide sequence ID" value="NZ_FNOU01000006.1"/>
</dbReference>
<dbReference type="EMBL" id="FNOU01000006">
    <property type="protein sequence ID" value="SDX72549.1"/>
    <property type="molecule type" value="Genomic_DNA"/>
</dbReference>
<evidence type="ECO:0000259" key="2">
    <source>
        <dbReference type="PROSITE" id="PS50206"/>
    </source>
</evidence>
<feature type="transmembrane region" description="Helical" evidence="1">
    <location>
        <begin position="6"/>
        <end position="22"/>
    </location>
</feature>
<dbReference type="AlphaFoldDB" id="A0A1H3E3P5"/>
<protein>
    <submittedName>
        <fullName evidence="3">Rhodanese-related sulfurtransferase</fullName>
    </submittedName>
</protein>
<keyword evidence="4" id="KW-1185">Reference proteome</keyword>
<keyword evidence="3" id="KW-0808">Transferase</keyword>
<evidence type="ECO:0000313" key="3">
    <source>
        <dbReference type="EMBL" id="SDX72549.1"/>
    </source>
</evidence>
<dbReference type="Gene3D" id="3.40.250.10">
    <property type="entry name" value="Rhodanese-like domain"/>
    <property type="match status" value="1"/>
</dbReference>